<dbReference type="PANTHER" id="PTHR37542:SF1">
    <property type="entry name" value="PRION-INHIBITION AND PROPAGATION HELO DOMAIN-CONTAINING PROTEIN"/>
    <property type="match status" value="1"/>
</dbReference>
<dbReference type="InterPro" id="IPR011009">
    <property type="entry name" value="Kinase-like_dom_sf"/>
</dbReference>
<dbReference type="GO" id="GO:0004672">
    <property type="term" value="F:protein kinase activity"/>
    <property type="evidence" value="ECO:0007669"/>
    <property type="project" value="InterPro"/>
</dbReference>
<protein>
    <recommendedName>
        <fullName evidence="1">Protein kinase domain-containing protein</fullName>
    </recommendedName>
</protein>
<keyword evidence="3" id="KW-1185">Reference proteome</keyword>
<accession>A0A8H3EZN4</accession>
<dbReference type="Proteomes" id="UP000664521">
    <property type="component" value="Unassembled WGS sequence"/>
</dbReference>
<name>A0A8H3EZN4_9LECA</name>
<dbReference type="Gene3D" id="1.10.510.10">
    <property type="entry name" value="Transferase(Phosphotransferase) domain 1"/>
    <property type="match status" value="1"/>
</dbReference>
<dbReference type="InterPro" id="IPR000719">
    <property type="entry name" value="Prot_kinase_dom"/>
</dbReference>
<reference evidence="2" key="1">
    <citation type="submission" date="2021-03" db="EMBL/GenBank/DDBJ databases">
        <authorList>
            <person name="Tagirdzhanova G."/>
        </authorList>
    </citation>
    <scope>NUCLEOTIDE SEQUENCE</scope>
</reference>
<evidence type="ECO:0000313" key="2">
    <source>
        <dbReference type="EMBL" id="CAF9915556.1"/>
    </source>
</evidence>
<dbReference type="SUPFAM" id="SSF56112">
    <property type="entry name" value="Protein kinase-like (PK-like)"/>
    <property type="match status" value="1"/>
</dbReference>
<evidence type="ECO:0000313" key="3">
    <source>
        <dbReference type="Proteomes" id="UP000664521"/>
    </source>
</evidence>
<dbReference type="PANTHER" id="PTHR37542">
    <property type="entry name" value="HELO DOMAIN-CONTAINING PROTEIN-RELATED"/>
    <property type="match status" value="1"/>
</dbReference>
<feature type="domain" description="Protein kinase" evidence="1">
    <location>
        <begin position="194"/>
        <end position="524"/>
    </location>
</feature>
<organism evidence="2 3">
    <name type="scientific">Heterodermia speciosa</name>
    <dbReference type="NCBI Taxonomy" id="116794"/>
    <lineage>
        <taxon>Eukaryota</taxon>
        <taxon>Fungi</taxon>
        <taxon>Dikarya</taxon>
        <taxon>Ascomycota</taxon>
        <taxon>Pezizomycotina</taxon>
        <taxon>Lecanoromycetes</taxon>
        <taxon>OSLEUM clade</taxon>
        <taxon>Lecanoromycetidae</taxon>
        <taxon>Caliciales</taxon>
        <taxon>Physciaceae</taxon>
        <taxon>Heterodermia</taxon>
    </lineage>
</organism>
<dbReference type="EMBL" id="CAJPDS010000016">
    <property type="protein sequence ID" value="CAF9915556.1"/>
    <property type="molecule type" value="Genomic_DNA"/>
</dbReference>
<dbReference type="AlphaFoldDB" id="A0A8H3EZN4"/>
<evidence type="ECO:0000259" key="1">
    <source>
        <dbReference type="PROSITE" id="PS50011"/>
    </source>
</evidence>
<sequence>MEPVGVAFAALGTADLCLRYGNELVERYRVFKHAETILHDLFLRVENCWLKMKIQIEFLRSIWNTIDEQLRVHQNEILHRLEGKLCDAISTIIRAVETEKQSGTFPSQRVKIKRLSFAAFLNDRLRKTIQELQDWHSAFDPSWWIIIRISNPQVDQQLIQQPQSSGVTQPLSQLKRLRHAVSSEAEATDFRQSVFINSTVLCGERKPLPYSSLLSAQGSETKSGKLVDQMRPGKLGAPLTSIKDVRDLARVLSRVEPFTFALLSCDGVIKIYDPSGALVGFDFVFTIPDHLQNPRSLREILLTPPQAAPLNERFTLASLLSRSVFFIHASHFVHKSIRPDNVIVLQDASCQLGTPFLVGFNRFRMDTAITHRFGDDNWERNIYRHPQRQGIAPDEDFSMQHDIYSLGVVLLEIGLNTSFTWPKWRDDGCVEWIPNTDIGLMGIVELDSPSRAGSLKRKFVKMAREKLPSLMGHKYTQVVVSCLTCLDKDNDGFGDEREFEDEDGLLVGVRFIEKVLTQLHDISL</sequence>
<comment type="caution">
    <text evidence="2">The sequence shown here is derived from an EMBL/GenBank/DDBJ whole genome shotgun (WGS) entry which is preliminary data.</text>
</comment>
<gene>
    <name evidence="2" type="ORF">HETSPECPRED_002523</name>
</gene>
<dbReference type="PROSITE" id="PS50011">
    <property type="entry name" value="PROTEIN_KINASE_DOM"/>
    <property type="match status" value="1"/>
</dbReference>
<proteinExistence type="predicted"/>
<dbReference type="OrthoDB" id="1911848at2759"/>
<dbReference type="GO" id="GO:0005524">
    <property type="term" value="F:ATP binding"/>
    <property type="evidence" value="ECO:0007669"/>
    <property type="project" value="InterPro"/>
</dbReference>